<dbReference type="OMA" id="TKNTHAN"/>
<dbReference type="EMBL" id="WVUK01000055">
    <property type="protein sequence ID" value="KAF7493767.1"/>
    <property type="molecule type" value="Genomic_DNA"/>
</dbReference>
<feature type="region of interest" description="Disordered" evidence="1">
    <location>
        <begin position="484"/>
        <end position="514"/>
    </location>
</feature>
<feature type="compositionally biased region" description="Polar residues" evidence="1">
    <location>
        <begin position="206"/>
        <end position="219"/>
    </location>
</feature>
<evidence type="ECO:0000256" key="1">
    <source>
        <dbReference type="SAM" id="MobiDB-lite"/>
    </source>
</evidence>
<feature type="compositionally biased region" description="Polar residues" evidence="1">
    <location>
        <begin position="77"/>
        <end position="99"/>
    </location>
</feature>
<feature type="compositionally biased region" description="Polar residues" evidence="1">
    <location>
        <begin position="58"/>
        <end position="70"/>
    </location>
</feature>
<protein>
    <submittedName>
        <fullName evidence="2 3">Uncharacterized protein</fullName>
    </submittedName>
</protein>
<evidence type="ECO:0000313" key="4">
    <source>
        <dbReference type="Proteomes" id="UP000070412"/>
    </source>
</evidence>
<dbReference type="Proteomes" id="UP000070412">
    <property type="component" value="Unassembled WGS sequence"/>
</dbReference>
<feature type="compositionally biased region" description="Basic and acidic residues" evidence="1">
    <location>
        <begin position="174"/>
        <end position="205"/>
    </location>
</feature>
<evidence type="ECO:0000313" key="2">
    <source>
        <dbReference type="EMBL" id="KAF7493767.1"/>
    </source>
</evidence>
<reference evidence="4" key="1">
    <citation type="journal article" date="2020" name="PLoS Negl. Trop. Dis.">
        <title>High-quality nuclear genome for Sarcoptes scabiei-A critical resource for a neglected parasite.</title>
        <authorList>
            <person name="Korhonen P.K."/>
            <person name="Gasser R.B."/>
            <person name="Ma G."/>
            <person name="Wang T."/>
            <person name="Stroehlein A.J."/>
            <person name="Young N.D."/>
            <person name="Ang C.S."/>
            <person name="Fernando D.D."/>
            <person name="Lu H.C."/>
            <person name="Taylor S."/>
            <person name="Reynolds S.L."/>
            <person name="Mofiz E."/>
            <person name="Najaraj S.H."/>
            <person name="Gowda H."/>
            <person name="Madugundu A."/>
            <person name="Renuse S."/>
            <person name="Holt D."/>
            <person name="Pandey A."/>
            <person name="Papenfuss A.T."/>
            <person name="Fischer K."/>
        </authorList>
    </citation>
    <scope>NUCLEOTIDE SEQUENCE [LARGE SCALE GENOMIC DNA]</scope>
</reference>
<gene>
    <name evidence="2" type="ORF">SSS_2839</name>
</gene>
<sequence>MGLKLSTKKRRGRSYSFTEKEGNEKNEFNDDSAIGNGDKKNKKKSKRSVSSAAKFSTTRESYLPKSSETSVPEPPKLSTTAEVPDENSAQSATLSQDNPNLTSIASAAVAAAVDEVVKNVQNLEISTDQQSQSDQSPPQIVTSEEKKIETVESVVESALKEFLPPAVETPSSNETEKECQQKVEDKIENESEKPAEVANEQDRTETVPQLSENPDSTPISDACLKETDSKPESIQNVDVGEQELNKTAELVEKSMPSKAVEPEPLNDAIQESVESSPGHLEQNIPETIVNQEQTLSSQVNGEIVKSLEDVDKQQHLIKNELSNGVEAKINEIIADDVDKQNKESVIESSSASQTVDEKPSESQQSEAKSTLEEKTNELSEATSMEPKESLIAGNENNKLNDDSTQLNSTNGTESPELSLPPPPTSTEIESITQAITNGNGHTESMEKLAEPEAEKTLESIKTVAINEKDKIINEILNEEKNGDGILTEQSLTETQSLPEKQTVSTEVPDEIVSL</sequence>
<evidence type="ECO:0000313" key="3">
    <source>
        <dbReference type="EnsemblMetazoa" id="KAF7493767.1"/>
    </source>
</evidence>
<dbReference type="AlphaFoldDB" id="A0A834VDP7"/>
<dbReference type="EnsemblMetazoa" id="SSS_2839s_mrna">
    <property type="protein sequence ID" value="KAF7493767.1"/>
    <property type="gene ID" value="SSS_2839"/>
</dbReference>
<feature type="region of interest" description="Disordered" evidence="1">
    <location>
        <begin position="163"/>
        <end position="221"/>
    </location>
</feature>
<keyword evidence="4" id="KW-1185">Reference proteome</keyword>
<feature type="region of interest" description="Disordered" evidence="1">
    <location>
        <begin position="1"/>
        <end position="99"/>
    </location>
</feature>
<feature type="compositionally biased region" description="Polar residues" evidence="1">
    <location>
        <begin position="487"/>
        <end position="505"/>
    </location>
</feature>
<feature type="region of interest" description="Disordered" evidence="1">
    <location>
        <begin position="334"/>
        <end position="454"/>
    </location>
</feature>
<feature type="compositionally biased region" description="Polar residues" evidence="1">
    <location>
        <begin position="433"/>
        <end position="442"/>
    </location>
</feature>
<name>A0A834VDP7_SARSC</name>
<proteinExistence type="predicted"/>
<reference evidence="3" key="3">
    <citation type="submission" date="2022-06" db="UniProtKB">
        <authorList>
            <consortium name="EnsemblMetazoa"/>
        </authorList>
    </citation>
    <scope>IDENTIFICATION</scope>
</reference>
<accession>A0A834VDP7</accession>
<feature type="compositionally biased region" description="Low complexity" evidence="1">
    <location>
        <begin position="128"/>
        <end position="139"/>
    </location>
</feature>
<reference evidence="2" key="2">
    <citation type="submission" date="2020-01" db="EMBL/GenBank/DDBJ databases">
        <authorList>
            <person name="Korhonen P.K.K."/>
            <person name="Guangxu M.G."/>
            <person name="Wang T.W."/>
            <person name="Stroehlein A.J.S."/>
            <person name="Young N.D."/>
            <person name="Ang C.-S.A."/>
            <person name="Fernando D.W.F."/>
            <person name="Lu H.L."/>
            <person name="Taylor S.T."/>
            <person name="Ehtesham M.E.M."/>
            <person name="Najaraj S.H.N."/>
            <person name="Harsha G.H.G."/>
            <person name="Madugundu A.M."/>
            <person name="Renuse S.R."/>
            <person name="Holt D.H."/>
            <person name="Pandey A.P."/>
            <person name="Papenfuss A.P."/>
            <person name="Gasser R.B.G."/>
            <person name="Fischer K.F."/>
        </authorList>
    </citation>
    <scope>NUCLEOTIDE SEQUENCE</scope>
    <source>
        <strain evidence="2">SSS_KF_BRIS2020</strain>
    </source>
</reference>
<feature type="compositionally biased region" description="Basic and acidic residues" evidence="1">
    <location>
        <begin position="443"/>
        <end position="454"/>
    </location>
</feature>
<feature type="compositionally biased region" description="Basic residues" evidence="1">
    <location>
        <begin position="1"/>
        <end position="13"/>
    </location>
</feature>
<feature type="compositionally biased region" description="Basic and acidic residues" evidence="1">
    <location>
        <begin position="18"/>
        <end position="28"/>
    </location>
</feature>
<feature type="region of interest" description="Disordered" evidence="1">
    <location>
        <begin position="124"/>
        <end position="145"/>
    </location>
</feature>
<feature type="compositionally biased region" description="Polar residues" evidence="1">
    <location>
        <begin position="394"/>
        <end position="411"/>
    </location>
</feature>
<feature type="compositionally biased region" description="Basic and acidic residues" evidence="1">
    <location>
        <begin position="336"/>
        <end position="345"/>
    </location>
</feature>
<organism evidence="2">
    <name type="scientific">Sarcoptes scabiei</name>
    <name type="common">Itch mite</name>
    <name type="synonym">Acarus scabiei</name>
    <dbReference type="NCBI Taxonomy" id="52283"/>
    <lineage>
        <taxon>Eukaryota</taxon>
        <taxon>Metazoa</taxon>
        <taxon>Ecdysozoa</taxon>
        <taxon>Arthropoda</taxon>
        <taxon>Chelicerata</taxon>
        <taxon>Arachnida</taxon>
        <taxon>Acari</taxon>
        <taxon>Acariformes</taxon>
        <taxon>Sarcoptiformes</taxon>
        <taxon>Astigmata</taxon>
        <taxon>Psoroptidia</taxon>
        <taxon>Sarcoptoidea</taxon>
        <taxon>Sarcoptidae</taxon>
        <taxon>Sarcoptinae</taxon>
        <taxon>Sarcoptes</taxon>
    </lineage>
</organism>